<proteinExistence type="predicted"/>
<evidence type="ECO:0000313" key="4">
    <source>
        <dbReference type="EMBL" id="BDS12299.1"/>
    </source>
</evidence>
<dbReference type="GO" id="GO:0016020">
    <property type="term" value="C:membrane"/>
    <property type="evidence" value="ECO:0007669"/>
    <property type="project" value="UniProtKB-UniRule"/>
</dbReference>
<gene>
    <name evidence="4" type="ORF">AsAng_0030180</name>
</gene>
<dbReference type="PANTHER" id="PTHR30329:SF21">
    <property type="entry name" value="LIPOPROTEIN YIAD-RELATED"/>
    <property type="match status" value="1"/>
</dbReference>
<dbReference type="KEGG" id="aup:AsAng_0030180"/>
<keyword evidence="5" id="KW-1185">Reference proteome</keyword>
<dbReference type="Proteomes" id="UP001060919">
    <property type="component" value="Chromosome"/>
</dbReference>
<dbReference type="RefSeq" id="WP_264793393.1">
    <property type="nucleotide sequence ID" value="NZ_AP026867.1"/>
</dbReference>
<feature type="domain" description="OmpA-like" evidence="3">
    <location>
        <begin position="281"/>
        <end position="398"/>
    </location>
</feature>
<protein>
    <submittedName>
        <fullName evidence="4">OmpA family protein</fullName>
    </submittedName>
</protein>
<dbReference type="InterPro" id="IPR036737">
    <property type="entry name" value="OmpA-like_sf"/>
</dbReference>
<evidence type="ECO:0000313" key="5">
    <source>
        <dbReference type="Proteomes" id="UP001060919"/>
    </source>
</evidence>
<keyword evidence="1" id="KW-0472">Membrane</keyword>
<sequence length="400" mass="45701">MRILFFTNHLPKITMFLLLFLFSGIETVSAISSFFDYLPKYRKFKSHYQIDKIEYQEKRTIIHFRYVVQESGSATFYNGNHPNSWYLRTPPRMRGLEIQFKQLEVANIAINNEVKRSSLTNVPEISYDLKRGDVVTCQVHFVRIPRYIRMLDLIEGKDGHLDQDKFNCFDIMIKTKENPLLGKSENMLAVVNRFEKSFNYIKPKVSEEATLASTNSSTRPTTSSAPTSSSIRPSTTASTTRPRTTSTRPSTTSTPREVVNIIQNPEPIDYMPGALSAVGDLECNTRVYLPNVVFKENETKFSGRVKAIQNIRYVVEYVNTYAEARINLYGHTDIHGNPRKNLDLSRERALAVKRELVNMGVNPNKISVFFFGGSQPLPKYRNGGGANRRVEVEPICSNKN</sequence>
<evidence type="ECO:0000256" key="1">
    <source>
        <dbReference type="PROSITE-ProRule" id="PRU00473"/>
    </source>
</evidence>
<dbReference type="PROSITE" id="PS51123">
    <property type="entry name" value="OMPA_2"/>
    <property type="match status" value="1"/>
</dbReference>
<dbReference type="AlphaFoldDB" id="A0A915YFQ5"/>
<evidence type="ECO:0000259" key="3">
    <source>
        <dbReference type="PROSITE" id="PS51123"/>
    </source>
</evidence>
<organism evidence="4 5">
    <name type="scientific">Aureispira anguillae</name>
    <dbReference type="NCBI Taxonomy" id="2864201"/>
    <lineage>
        <taxon>Bacteria</taxon>
        <taxon>Pseudomonadati</taxon>
        <taxon>Bacteroidota</taxon>
        <taxon>Saprospiria</taxon>
        <taxon>Saprospirales</taxon>
        <taxon>Saprospiraceae</taxon>
        <taxon>Aureispira</taxon>
    </lineage>
</organism>
<dbReference type="EMBL" id="AP026867">
    <property type="protein sequence ID" value="BDS12299.1"/>
    <property type="molecule type" value="Genomic_DNA"/>
</dbReference>
<dbReference type="PANTHER" id="PTHR30329">
    <property type="entry name" value="STATOR ELEMENT OF FLAGELLAR MOTOR COMPLEX"/>
    <property type="match status" value="1"/>
</dbReference>
<feature type="compositionally biased region" description="Low complexity" evidence="2">
    <location>
        <begin position="212"/>
        <end position="256"/>
    </location>
</feature>
<feature type="region of interest" description="Disordered" evidence="2">
    <location>
        <begin position="209"/>
        <end position="257"/>
    </location>
</feature>
<dbReference type="InterPro" id="IPR050330">
    <property type="entry name" value="Bact_OuterMem_StrucFunc"/>
</dbReference>
<dbReference type="Gene3D" id="3.30.1330.60">
    <property type="entry name" value="OmpA-like domain"/>
    <property type="match status" value="1"/>
</dbReference>
<reference evidence="4" key="1">
    <citation type="submission" date="2022-09" db="EMBL/GenBank/DDBJ databases">
        <title>Aureispira anguillicida sp. nov., isolated from Leptocephalus of Japanese eel Anguilla japonica.</title>
        <authorList>
            <person name="Yuasa K."/>
            <person name="Mekata T."/>
            <person name="Ikunari K."/>
        </authorList>
    </citation>
    <scope>NUCLEOTIDE SEQUENCE</scope>
    <source>
        <strain evidence="4">EL160426</strain>
    </source>
</reference>
<dbReference type="Pfam" id="PF00691">
    <property type="entry name" value="OmpA"/>
    <property type="match status" value="1"/>
</dbReference>
<accession>A0A915YFQ5</accession>
<dbReference type="InterPro" id="IPR006665">
    <property type="entry name" value="OmpA-like"/>
</dbReference>
<evidence type="ECO:0000256" key="2">
    <source>
        <dbReference type="SAM" id="MobiDB-lite"/>
    </source>
</evidence>
<dbReference type="SUPFAM" id="SSF103088">
    <property type="entry name" value="OmpA-like"/>
    <property type="match status" value="1"/>
</dbReference>
<name>A0A915YFQ5_9BACT</name>
<dbReference type="CDD" id="cd07185">
    <property type="entry name" value="OmpA_C-like"/>
    <property type="match status" value="1"/>
</dbReference>